<feature type="domain" description="DDT" evidence="16">
    <location>
        <begin position="818"/>
        <end position="881"/>
    </location>
</feature>
<keyword evidence="19" id="KW-1185">Reference proteome</keyword>
<evidence type="ECO:0000256" key="12">
    <source>
        <dbReference type="ARBA" id="ARBA00023242"/>
    </source>
</evidence>
<dbReference type="GO" id="GO:0031509">
    <property type="term" value="P:subtelomeric heterochromatin formation"/>
    <property type="evidence" value="ECO:0007669"/>
    <property type="project" value="TreeGrafter"/>
</dbReference>
<dbReference type="Pfam" id="PF02791">
    <property type="entry name" value="DDT"/>
    <property type="match status" value="1"/>
</dbReference>
<feature type="compositionally biased region" description="Pro residues" evidence="14">
    <location>
        <begin position="761"/>
        <end position="772"/>
    </location>
</feature>
<comment type="similarity">
    <text evidence="4">Belongs to the ALG6/ALG8 glucosyltransferase family.</text>
</comment>
<keyword evidence="8" id="KW-0256">Endoplasmic reticulum</keyword>
<dbReference type="GO" id="GO:0005789">
    <property type="term" value="C:endoplasmic reticulum membrane"/>
    <property type="evidence" value="ECO:0007669"/>
    <property type="project" value="UniProtKB-SubCell"/>
</dbReference>
<evidence type="ECO:0000259" key="17">
    <source>
        <dbReference type="PROSITE" id="PS51136"/>
    </source>
</evidence>
<evidence type="ECO:0000256" key="6">
    <source>
        <dbReference type="ARBA" id="ARBA00022679"/>
    </source>
</evidence>
<protein>
    <recommendedName>
        <fullName evidence="20">Dolichyl pyrophosphate Glc1Man9GlcNAc2 alpha-1,3-glucosyltransferase</fullName>
    </recommendedName>
</protein>
<dbReference type="STRING" id="1291518.A0A0D9P062"/>
<feature type="transmembrane region" description="Helical" evidence="15">
    <location>
        <begin position="131"/>
        <end position="149"/>
    </location>
</feature>
<dbReference type="PROSITE" id="PS51136">
    <property type="entry name" value="WAC"/>
    <property type="match status" value="1"/>
</dbReference>
<evidence type="ECO:0000256" key="7">
    <source>
        <dbReference type="ARBA" id="ARBA00022692"/>
    </source>
</evidence>
<dbReference type="OrthoDB" id="332390at2759"/>
<keyword evidence="6" id="KW-0808">Transferase</keyword>
<dbReference type="GO" id="GO:0016758">
    <property type="term" value="F:hexosyltransferase activity"/>
    <property type="evidence" value="ECO:0007669"/>
    <property type="project" value="InterPro"/>
</dbReference>
<reference evidence="19" key="1">
    <citation type="journal article" date="2014" name="BMC Genomics">
        <title>The genome sequence of the biocontrol fungus Metarhizium anisopliae and comparative genomics of Metarhizium species.</title>
        <authorList>
            <person name="Pattemore J.A."/>
            <person name="Hane J.K."/>
            <person name="Williams A.H."/>
            <person name="Wilson B.A."/>
            <person name="Stodart B.J."/>
            <person name="Ash G.J."/>
        </authorList>
    </citation>
    <scope>NUCLEOTIDE SEQUENCE [LARGE SCALE GENOMIC DNA]</scope>
    <source>
        <strain evidence="19">BRIP 53293</strain>
    </source>
</reference>
<dbReference type="Proteomes" id="UP000054544">
    <property type="component" value="Unassembled WGS sequence"/>
</dbReference>
<evidence type="ECO:0000256" key="3">
    <source>
        <dbReference type="ARBA" id="ARBA00004922"/>
    </source>
</evidence>
<dbReference type="GO" id="GO:0000781">
    <property type="term" value="C:chromosome, telomeric region"/>
    <property type="evidence" value="ECO:0007669"/>
    <property type="project" value="GOC"/>
</dbReference>
<evidence type="ECO:0000256" key="15">
    <source>
        <dbReference type="SAM" id="Phobius"/>
    </source>
</evidence>
<evidence type="ECO:0000256" key="10">
    <source>
        <dbReference type="ARBA" id="ARBA00023054"/>
    </source>
</evidence>
<evidence type="ECO:0000256" key="14">
    <source>
        <dbReference type="SAM" id="MobiDB-lite"/>
    </source>
</evidence>
<feature type="transmembrane region" description="Helical" evidence="15">
    <location>
        <begin position="98"/>
        <end position="119"/>
    </location>
</feature>
<evidence type="ECO:0000313" key="19">
    <source>
        <dbReference type="Proteomes" id="UP000054544"/>
    </source>
</evidence>
<dbReference type="Pfam" id="PF15612">
    <property type="entry name" value="WHIM1"/>
    <property type="match status" value="1"/>
</dbReference>
<evidence type="ECO:0000256" key="4">
    <source>
        <dbReference type="ARBA" id="ARBA00008715"/>
    </source>
</evidence>
<evidence type="ECO:0000313" key="18">
    <source>
        <dbReference type="EMBL" id="KJK79476.1"/>
    </source>
</evidence>
<evidence type="ECO:0000256" key="2">
    <source>
        <dbReference type="ARBA" id="ARBA00004477"/>
    </source>
</evidence>
<keyword evidence="12 13" id="KW-0539">Nucleus</keyword>
<comment type="subcellular location">
    <subcellularLocation>
        <location evidence="2">Endoplasmic reticulum membrane</location>
        <topology evidence="2">Multi-pass membrane protein</topology>
    </subcellularLocation>
    <subcellularLocation>
        <location evidence="1 13">Nucleus</location>
    </subcellularLocation>
</comment>
<keyword evidence="10" id="KW-0175">Coiled coil</keyword>
<proteinExistence type="inferred from homology"/>
<dbReference type="InterPro" id="IPR028942">
    <property type="entry name" value="WHIM1_dom"/>
</dbReference>
<accession>A0A0D9P062</accession>
<feature type="region of interest" description="Disordered" evidence="14">
    <location>
        <begin position="1378"/>
        <end position="1461"/>
    </location>
</feature>
<sequence length="1461" mass="168053">MSESYPSLTQCAVVAAAFKVLLFPAYKSTDFEVHRNWLAITNSLSLSEWYYEKTSEWTLDYPPFFAYFEWVLAHLARLVDPAMVKVYNLNHESWQTVYFQRATVIATELLLVYALQLFIDSTLLPSRRAAQVAALSVMLSPGLLLIDHIHFQYNGFMYGILLWSLVLARCKSTLLQSGLVFAALLCFKHIYLYLAPAYFVFLLRTYCLSTKSYFQIKFLNCVKLGLGILSIFAAAFGPFALMGQIPQLLSRLFPFSRGLCHAYWAPNVWALYSLADRVLIHLAPRLGLGVKSEALQSVTRGLVGDTAFAVLPEISPRVCFVLTLLFQGLPLLKLFLTSNPSWEAFVGAVTLCGYASFLFGWHVHEKAILLVIIPFSLIALRDRRHLGAFRPLAVAGHVSLFPLLFTPAEFPVKTIYTVFWLVLFLMSFDRLAPASSKPRVFLLDRFSTLYIAVLYKRKPVQFLPPADIQDENAEVWHIPQTGELFQNYEDYLSRMDFYKQRRFNDQITGHSGLTFFEAFNSELTGGREVEASFPEALKGPILRKVQFQTISRLDNLVDLIYEEFKHDYYPGEEVTVTLDGGDRIHGLVRDKTTYGPRILPDGSRTLPVTRYLVNIKDSDEETNVTNEHICRDRGVFTKAMLRSFIKKTVIREAWTGAPWLVKHDYANMYHIDTRVPPQLRHDTKLLERKQLQAQKRGITNELNGVSNAGPMRLPELKPATKHQKGKQSQFGIKGLKWPLNEPVNGVDGLIQHEQPRAPIREPTPPPPPPPTKYPIEDLSLPPKEGSVRPRLKFMCHDPPVKIEPEVDESRPFFDKIDMATVGAFLETWDTLNVYCEIFKLDSFTFDDFVETMSVASEQLKVQLFDEIHCSVLKVLVDSEREGGKVRINLPELEDEYSDEEEGEEEEDEADEGQEAAAEPEEKPKGRATRSSLAKLEAERLAAEAAAAEKEEIRAEQESRNRAEELMREFDWIDHLRKRNFSNGGWERIMVGLLHQLSKDDRYKESCEELLEQLVPADSNPTQEAIRQSYAELDVNCRVKALQIICLLTMQTKAVRGYMEDCSETMTKYRKDRIEWQRQKKQAIEDVRQLHEQRRELVPDPDPYEQVDANVVKEEEDAKMADADESQIDKEDAEEGNDEPSQPKGKRRGRAPADKKKKKDAELEKEKKEKEKAKEKEKEKGAEKEKEKMRKEMIKLTSQQQKQYNKILKEIQKKEDIIKECEDEVAVIENDLREADCPRTRVLGKDRFWNRYYWFERNGMPYGGLPTSSTAAAEYANGCIWVQGPDDMERKGYIDGHPDLQDEYKAKFRMTVSERKTREENGTSVFTARQWGYISEPEDLHALIKWLDPRGFNELKLRKELVNYKEKIAKHMENRKKYLAGEEDKDKKDEAVTKRSSSRIRDKTPEPPTYRCLQWENTMALEELGHIHSDPPPPPRARKQTRKREAQTEAAGRGAAKSRRRG</sequence>
<comment type="pathway">
    <text evidence="3">Protein modification; protein glycosylation.</text>
</comment>
<feature type="domain" description="WAC" evidence="17">
    <location>
        <begin position="473"/>
        <end position="583"/>
    </location>
</feature>
<dbReference type="InterPro" id="IPR028941">
    <property type="entry name" value="WHIM2_dom"/>
</dbReference>
<feature type="compositionally biased region" description="Basic and acidic residues" evidence="14">
    <location>
        <begin position="1113"/>
        <end position="1129"/>
    </location>
</feature>
<dbReference type="GO" id="GO:0000785">
    <property type="term" value="C:chromatin"/>
    <property type="evidence" value="ECO:0007669"/>
    <property type="project" value="UniProtKB-ARBA"/>
</dbReference>
<dbReference type="Pfam" id="PF10537">
    <property type="entry name" value="WAC_Acf1_DNA_bd"/>
    <property type="match status" value="1"/>
</dbReference>
<feature type="compositionally biased region" description="Basic and acidic residues" evidence="14">
    <location>
        <begin position="1150"/>
        <end position="1187"/>
    </location>
</feature>
<dbReference type="InterPro" id="IPR018501">
    <property type="entry name" value="DDT_dom"/>
</dbReference>
<evidence type="ECO:0000256" key="8">
    <source>
        <dbReference type="ARBA" id="ARBA00022824"/>
    </source>
</evidence>
<dbReference type="Pfam" id="PF03155">
    <property type="entry name" value="Alg6_Alg8"/>
    <property type="match status" value="1"/>
</dbReference>
<keyword evidence="7 15" id="KW-0812">Transmembrane</keyword>
<dbReference type="PANTHER" id="PTHR32075:SF6">
    <property type="entry name" value="ISWI CHROMATIN-REMODELING COMPLEX SUBUNIT YPL216W-RELATED"/>
    <property type="match status" value="1"/>
</dbReference>
<feature type="region of interest" description="Disordered" evidence="14">
    <location>
        <begin position="886"/>
        <end position="932"/>
    </location>
</feature>
<dbReference type="PROSITE" id="PS50827">
    <property type="entry name" value="DDT"/>
    <property type="match status" value="1"/>
</dbReference>
<feature type="region of interest" description="Disordered" evidence="14">
    <location>
        <begin position="1113"/>
        <end position="1187"/>
    </location>
</feature>
<name>A0A0D9P062_METAN</name>
<evidence type="ECO:0008006" key="20">
    <source>
        <dbReference type="Google" id="ProtNLM"/>
    </source>
</evidence>
<dbReference type="Pfam" id="PF15613">
    <property type="entry name" value="WSD"/>
    <property type="match status" value="1"/>
</dbReference>
<evidence type="ECO:0000256" key="11">
    <source>
        <dbReference type="ARBA" id="ARBA00023136"/>
    </source>
</evidence>
<keyword evidence="5" id="KW-0328">Glycosyltransferase</keyword>
<dbReference type="EMBL" id="KE384730">
    <property type="protein sequence ID" value="KJK79476.1"/>
    <property type="molecule type" value="Genomic_DNA"/>
</dbReference>
<dbReference type="InterPro" id="IPR013136">
    <property type="entry name" value="WSTF_Acf1_Cbp146"/>
</dbReference>
<feature type="transmembrane region" description="Helical" evidence="15">
    <location>
        <begin position="224"/>
        <end position="245"/>
    </location>
</feature>
<feature type="transmembrane region" description="Helical" evidence="15">
    <location>
        <begin position="180"/>
        <end position="203"/>
    </location>
</feature>
<feature type="compositionally biased region" description="Basic and acidic residues" evidence="14">
    <location>
        <begin position="1378"/>
        <end position="1404"/>
    </location>
</feature>
<dbReference type="InterPro" id="IPR004856">
    <property type="entry name" value="Glyco_trans_ALG6/ALG8"/>
</dbReference>
<dbReference type="UniPathway" id="UPA00378"/>
<dbReference type="PANTHER" id="PTHR32075">
    <property type="entry name" value="ISWI CHROMATIN-REMODELING COMPLEX SUBUNIT YPL216W-RELATED"/>
    <property type="match status" value="1"/>
</dbReference>
<keyword evidence="11 15" id="KW-0472">Membrane</keyword>
<evidence type="ECO:0000256" key="9">
    <source>
        <dbReference type="ARBA" id="ARBA00022989"/>
    </source>
</evidence>
<organism evidence="18 19">
    <name type="scientific">Metarhizium anisopliae BRIP 53293</name>
    <dbReference type="NCBI Taxonomy" id="1291518"/>
    <lineage>
        <taxon>Eukaryota</taxon>
        <taxon>Fungi</taxon>
        <taxon>Dikarya</taxon>
        <taxon>Ascomycota</taxon>
        <taxon>Pezizomycotina</taxon>
        <taxon>Sordariomycetes</taxon>
        <taxon>Hypocreomycetidae</taxon>
        <taxon>Hypocreales</taxon>
        <taxon>Clavicipitaceae</taxon>
        <taxon>Metarhizium</taxon>
    </lineage>
</organism>
<keyword evidence="9 15" id="KW-1133">Transmembrane helix</keyword>
<feature type="region of interest" description="Disordered" evidence="14">
    <location>
        <begin position="756"/>
        <end position="781"/>
    </location>
</feature>
<feature type="compositionally biased region" description="Acidic residues" evidence="14">
    <location>
        <begin position="891"/>
        <end position="913"/>
    </location>
</feature>
<dbReference type="GO" id="GO:0005634">
    <property type="term" value="C:nucleus"/>
    <property type="evidence" value="ECO:0007669"/>
    <property type="project" value="UniProtKB-SubCell"/>
</dbReference>
<evidence type="ECO:0000256" key="13">
    <source>
        <dbReference type="PROSITE-ProRule" id="PRU00475"/>
    </source>
</evidence>
<evidence type="ECO:0000259" key="16">
    <source>
        <dbReference type="PROSITE" id="PS50827"/>
    </source>
</evidence>
<evidence type="ECO:0000256" key="1">
    <source>
        <dbReference type="ARBA" id="ARBA00004123"/>
    </source>
</evidence>
<evidence type="ECO:0000256" key="5">
    <source>
        <dbReference type="ARBA" id="ARBA00022676"/>
    </source>
</evidence>
<gene>
    <name evidence="18" type="ORF">H634G_05067</name>
</gene>